<protein>
    <submittedName>
        <fullName evidence="1">tRNA (Adenine(22)-N(1))-methyltransferase TrmK</fullName>
    </submittedName>
</protein>
<dbReference type="RefSeq" id="WP_342853663.1">
    <property type="nucleotide sequence ID" value="NZ_JBBMRA010000001.1"/>
</dbReference>
<reference evidence="1 2" key="1">
    <citation type="submission" date="2024-03" db="EMBL/GenBank/DDBJ databases">
        <title>Community enrichment and isolation of bacterial strains for fucoidan degradation.</title>
        <authorList>
            <person name="Sichert A."/>
        </authorList>
    </citation>
    <scope>NUCLEOTIDE SEQUENCE [LARGE SCALE GENOMIC DNA]</scope>
    <source>
        <strain evidence="1 2">AS76</strain>
    </source>
</reference>
<dbReference type="InterPro" id="IPR029063">
    <property type="entry name" value="SAM-dependent_MTases_sf"/>
</dbReference>
<keyword evidence="2" id="KW-1185">Reference proteome</keyword>
<dbReference type="PANTHER" id="PTHR38451:SF1">
    <property type="entry name" value="TRNA (ADENINE(22)-N(1))-METHYLTRANSFERASE"/>
    <property type="match status" value="1"/>
</dbReference>
<evidence type="ECO:0000313" key="2">
    <source>
        <dbReference type="Proteomes" id="UP001449225"/>
    </source>
</evidence>
<evidence type="ECO:0000313" key="1">
    <source>
        <dbReference type="EMBL" id="MEM5535325.1"/>
    </source>
</evidence>
<gene>
    <name evidence="1" type="ORF">WNY58_02860</name>
</gene>
<name>A0ABU9TNM6_9GAMM</name>
<comment type="caution">
    <text evidence="1">The sequence shown here is derived from an EMBL/GenBank/DDBJ whole genome shotgun (WGS) entry which is preliminary data.</text>
</comment>
<dbReference type="Gene3D" id="3.40.50.150">
    <property type="entry name" value="Vaccinia Virus protein VP39"/>
    <property type="match status" value="1"/>
</dbReference>
<dbReference type="EMBL" id="JBBMRA010000001">
    <property type="protein sequence ID" value="MEM5535325.1"/>
    <property type="molecule type" value="Genomic_DNA"/>
</dbReference>
<dbReference type="InterPro" id="IPR016876">
    <property type="entry name" value="UCP028234"/>
</dbReference>
<proteinExistence type="predicted"/>
<dbReference type="Proteomes" id="UP001449225">
    <property type="component" value="Unassembled WGS sequence"/>
</dbReference>
<dbReference type="Pfam" id="PF12847">
    <property type="entry name" value="Methyltransf_18"/>
    <property type="match status" value="1"/>
</dbReference>
<dbReference type="PIRSF" id="PIRSF028234">
    <property type="entry name" value="UCP028234"/>
    <property type="match status" value="1"/>
</dbReference>
<dbReference type="PANTHER" id="PTHR38451">
    <property type="entry name" value="TRNA (ADENINE(22)-N(1))-METHYLTRANSFERASE"/>
    <property type="match status" value="1"/>
</dbReference>
<dbReference type="SUPFAM" id="SSF53335">
    <property type="entry name" value="S-adenosyl-L-methionine-dependent methyltransferases"/>
    <property type="match status" value="1"/>
</dbReference>
<sequence>MKLSARLEALVAMVGAPYPHIWDCCCDHGYLGYQLLETYPDSVIHFVDVVPSLVAQVDQLLTGTTLPPDRWQTHCVDLKTLILPDKRQRYLMIIAGVGGDLMVEMVTQLLRNNKHQSLDFLLCPIRQLYKLRTELNQLGLGLVDEAIVKDGRHFYELIYVSTGSERKISSVGDMWDLTNPVHREYLALNIEHYERMGAQVVNPAHPALQAYRKMLRC</sequence>
<organism evidence="1 2">
    <name type="scientific">Neptuniibacter pectenicola</name>
    <dbReference type="NCBI Taxonomy" id="1806669"/>
    <lineage>
        <taxon>Bacteria</taxon>
        <taxon>Pseudomonadati</taxon>
        <taxon>Pseudomonadota</taxon>
        <taxon>Gammaproteobacteria</taxon>
        <taxon>Oceanospirillales</taxon>
        <taxon>Oceanospirillaceae</taxon>
        <taxon>Neptuniibacter</taxon>
    </lineage>
</organism>
<accession>A0ABU9TNM6</accession>